<evidence type="ECO:0000256" key="4">
    <source>
        <dbReference type="ARBA" id="ARBA00022692"/>
    </source>
</evidence>
<dbReference type="EMBL" id="BAAAME010000022">
    <property type="protein sequence ID" value="GAA1754628.1"/>
    <property type="molecule type" value="Genomic_DNA"/>
</dbReference>
<evidence type="ECO:0000259" key="8">
    <source>
        <dbReference type="PROSITE" id="PS50928"/>
    </source>
</evidence>
<dbReference type="PANTHER" id="PTHR30151:SF0">
    <property type="entry name" value="ABC TRANSPORTER PERMEASE PROTEIN MJ0413-RELATED"/>
    <property type="match status" value="1"/>
</dbReference>
<dbReference type="Proteomes" id="UP001501057">
    <property type="component" value="Unassembled WGS sequence"/>
</dbReference>
<evidence type="ECO:0000256" key="2">
    <source>
        <dbReference type="ARBA" id="ARBA00022448"/>
    </source>
</evidence>
<dbReference type="SUPFAM" id="SSF161098">
    <property type="entry name" value="MetI-like"/>
    <property type="match status" value="1"/>
</dbReference>
<dbReference type="InterPro" id="IPR000515">
    <property type="entry name" value="MetI-like"/>
</dbReference>
<comment type="subcellular location">
    <subcellularLocation>
        <location evidence="1 7">Cell membrane</location>
        <topology evidence="1 7">Multi-pass membrane protein</topology>
    </subcellularLocation>
</comment>
<feature type="transmembrane region" description="Helical" evidence="7">
    <location>
        <begin position="21"/>
        <end position="40"/>
    </location>
</feature>
<protein>
    <submittedName>
        <fullName evidence="9">ABC transporter permease</fullName>
    </submittedName>
</protein>
<reference evidence="9 10" key="1">
    <citation type="journal article" date="2019" name="Int. J. Syst. Evol. Microbiol.">
        <title>The Global Catalogue of Microorganisms (GCM) 10K type strain sequencing project: providing services to taxonomists for standard genome sequencing and annotation.</title>
        <authorList>
            <consortium name="The Broad Institute Genomics Platform"/>
            <consortium name="The Broad Institute Genome Sequencing Center for Infectious Disease"/>
            <person name="Wu L."/>
            <person name="Ma J."/>
        </authorList>
    </citation>
    <scope>NUCLEOTIDE SEQUENCE [LARGE SCALE GENOMIC DNA]</scope>
    <source>
        <strain evidence="9 10">JCM 13518</strain>
    </source>
</reference>
<feature type="transmembrane region" description="Helical" evidence="7">
    <location>
        <begin position="75"/>
        <end position="97"/>
    </location>
</feature>
<evidence type="ECO:0000256" key="5">
    <source>
        <dbReference type="ARBA" id="ARBA00022989"/>
    </source>
</evidence>
<dbReference type="InterPro" id="IPR035906">
    <property type="entry name" value="MetI-like_sf"/>
</dbReference>
<sequence length="266" mass="28921">MAESKSRKAARRRYGRLAPRVTVLAVLLGGWWAFAAAGVISEDLVPTPLGTVRAWAELVVTAEYWNSILETLRGAAAGLLFAMVIGVPIGLLTGTYAALERCTRVLFDVLRTFPGIAMLPVFLLILGATFTMKAVVVFIACVFIIVLQAQYGARSVTPTIRETVRAYRIPKRLWFRRVVLPSSIPSIMTGLRLAAALSVLVAIGVEVLTTVPGIGFRVTEAQLGNDSSSAWAYILTAGVLGFLIVVMSELAESRLLRWRPSSRLEM</sequence>
<keyword evidence="10" id="KW-1185">Reference proteome</keyword>
<organism evidence="9 10">
    <name type="scientific">Aeromicrobium alkaliterrae</name>
    <dbReference type="NCBI Taxonomy" id="302168"/>
    <lineage>
        <taxon>Bacteria</taxon>
        <taxon>Bacillati</taxon>
        <taxon>Actinomycetota</taxon>
        <taxon>Actinomycetes</taxon>
        <taxon>Propionibacteriales</taxon>
        <taxon>Nocardioidaceae</taxon>
        <taxon>Aeromicrobium</taxon>
    </lineage>
</organism>
<gene>
    <name evidence="9" type="ORF">GCM10009710_37280</name>
</gene>
<dbReference type="PANTHER" id="PTHR30151">
    <property type="entry name" value="ALKANE SULFONATE ABC TRANSPORTER-RELATED, MEMBRANE SUBUNIT"/>
    <property type="match status" value="1"/>
</dbReference>
<accession>A0ABN2KF49</accession>
<keyword evidence="2 7" id="KW-0813">Transport</keyword>
<feature type="transmembrane region" description="Helical" evidence="7">
    <location>
        <begin position="230"/>
        <end position="251"/>
    </location>
</feature>
<comment type="caution">
    <text evidence="9">The sequence shown here is derived from an EMBL/GenBank/DDBJ whole genome shotgun (WGS) entry which is preliminary data.</text>
</comment>
<evidence type="ECO:0000313" key="10">
    <source>
        <dbReference type="Proteomes" id="UP001501057"/>
    </source>
</evidence>
<proteinExistence type="inferred from homology"/>
<dbReference type="PROSITE" id="PS50928">
    <property type="entry name" value="ABC_TM1"/>
    <property type="match status" value="1"/>
</dbReference>
<feature type="transmembrane region" description="Helical" evidence="7">
    <location>
        <begin position="134"/>
        <end position="153"/>
    </location>
</feature>
<dbReference type="Pfam" id="PF00528">
    <property type="entry name" value="BPD_transp_1"/>
    <property type="match status" value="1"/>
</dbReference>
<feature type="transmembrane region" description="Helical" evidence="7">
    <location>
        <begin position="109"/>
        <end position="128"/>
    </location>
</feature>
<keyword evidence="4 7" id="KW-0812">Transmembrane</keyword>
<evidence type="ECO:0000313" key="9">
    <source>
        <dbReference type="EMBL" id="GAA1754628.1"/>
    </source>
</evidence>
<evidence type="ECO:0000256" key="1">
    <source>
        <dbReference type="ARBA" id="ARBA00004651"/>
    </source>
</evidence>
<comment type="similarity">
    <text evidence="7">Belongs to the binding-protein-dependent transport system permease family.</text>
</comment>
<keyword evidence="6 7" id="KW-0472">Membrane</keyword>
<keyword evidence="5 7" id="KW-1133">Transmembrane helix</keyword>
<name>A0ABN2KF49_9ACTN</name>
<keyword evidence="3" id="KW-1003">Cell membrane</keyword>
<dbReference type="CDD" id="cd06261">
    <property type="entry name" value="TM_PBP2"/>
    <property type="match status" value="1"/>
</dbReference>
<evidence type="ECO:0000256" key="7">
    <source>
        <dbReference type="RuleBase" id="RU363032"/>
    </source>
</evidence>
<dbReference type="Gene3D" id="1.10.3720.10">
    <property type="entry name" value="MetI-like"/>
    <property type="match status" value="1"/>
</dbReference>
<evidence type="ECO:0000256" key="3">
    <source>
        <dbReference type="ARBA" id="ARBA00022475"/>
    </source>
</evidence>
<evidence type="ECO:0000256" key="6">
    <source>
        <dbReference type="ARBA" id="ARBA00023136"/>
    </source>
</evidence>
<feature type="domain" description="ABC transmembrane type-1" evidence="8">
    <location>
        <begin position="68"/>
        <end position="252"/>
    </location>
</feature>